<comment type="caution">
    <text evidence="1">The sequence shown here is derived from an EMBL/GenBank/DDBJ whole genome shotgun (WGS) entry which is preliminary data.</text>
</comment>
<reference evidence="1" key="1">
    <citation type="submission" date="2024-02" db="EMBL/GenBank/DDBJ databases">
        <title>Metagenome Assembled Genome of Zalaria obscura JY119.</title>
        <authorList>
            <person name="Vighnesh L."/>
            <person name="Jagadeeshwari U."/>
            <person name="Venkata Ramana C."/>
            <person name="Sasikala C."/>
        </authorList>
    </citation>
    <scope>NUCLEOTIDE SEQUENCE</scope>
    <source>
        <strain evidence="1">JY119</strain>
    </source>
</reference>
<dbReference type="Proteomes" id="UP001320706">
    <property type="component" value="Unassembled WGS sequence"/>
</dbReference>
<keyword evidence="2" id="KW-1185">Reference proteome</keyword>
<evidence type="ECO:0000313" key="1">
    <source>
        <dbReference type="EMBL" id="KAK8216705.1"/>
    </source>
</evidence>
<evidence type="ECO:0000313" key="2">
    <source>
        <dbReference type="Proteomes" id="UP001320706"/>
    </source>
</evidence>
<name>A0ACC3SJZ6_9PEZI</name>
<dbReference type="EMBL" id="JAMKPW020000007">
    <property type="protein sequence ID" value="KAK8216705.1"/>
    <property type="molecule type" value="Genomic_DNA"/>
</dbReference>
<proteinExistence type="predicted"/>
<protein>
    <submittedName>
        <fullName evidence="1">Uncharacterized protein</fullName>
    </submittedName>
</protein>
<organism evidence="1 2">
    <name type="scientific">Zalaria obscura</name>
    <dbReference type="NCBI Taxonomy" id="2024903"/>
    <lineage>
        <taxon>Eukaryota</taxon>
        <taxon>Fungi</taxon>
        <taxon>Dikarya</taxon>
        <taxon>Ascomycota</taxon>
        <taxon>Pezizomycotina</taxon>
        <taxon>Dothideomycetes</taxon>
        <taxon>Dothideomycetidae</taxon>
        <taxon>Dothideales</taxon>
        <taxon>Zalariaceae</taxon>
        <taxon>Zalaria</taxon>
    </lineage>
</organism>
<sequence length="575" mass="62046">MDSFLLNRALGSISPQALARAQNTRLVHSIQPAPSITLSLEGRSANDNGASSRPSGSLAHPAGVNTITIDKFEGRYLLSGGADSSIAIWDLEAANPLDDGSLVHQPLEYAAKTSETHNFGITHVSFYPFDSLAFLTSSYDHSLKLFSSETLTTSASFDLASVVYSHAISPVASHLLVACATQHPSVRLVDLRSGASTHSLAGHGGAVLAVAWHPTQEHLIASGGSGGTVRLWDIRRSASSLGVLDMDDSLGVDISRAGNGSTRSRQRGKAHNGAANGLLWTDSGAYIVSCGHDERVRVWDTVTGANTLTNFGPAVKNNHTSNLTPLVSPTMLTPPGKELLIFPNPRELLVYELHTGALLNRLRTPSFASSHVAVGAGSGTRNVKNRTTSLAWRPHNVEVYSAHTDGSIRCWQPKTWEDSAEQTGSEEDDEELDDEDETKDRKRKRDELDDIVGSLTKRKKNRPIFNMKFTTAIIATGLLASTVLATPFAEPEAVKQTNRQQYKPYGWCVAPGRVCGKLKRSIEEEHPDAHFEISDVSDVYKNDPEGAEDKIKAGEAYGYCFGQGETCHKLKASLA</sequence>
<gene>
    <name evidence="1" type="ORF">M8818_001668</name>
</gene>
<accession>A0ACC3SJZ6</accession>